<keyword evidence="10" id="KW-1185">Reference proteome</keyword>
<feature type="transmembrane region" description="Helical" evidence="7">
    <location>
        <begin position="87"/>
        <end position="106"/>
    </location>
</feature>
<keyword evidence="7" id="KW-0406">Ion transport</keyword>
<dbReference type="GO" id="GO:0005254">
    <property type="term" value="F:chloride channel activity"/>
    <property type="evidence" value="ECO:0007669"/>
    <property type="project" value="UniProtKB-KW"/>
</dbReference>
<evidence type="ECO:0000256" key="8">
    <source>
        <dbReference type="SAM" id="MobiDB-lite"/>
    </source>
</evidence>
<evidence type="ECO:0000256" key="6">
    <source>
        <dbReference type="ARBA" id="ARBA00034769"/>
    </source>
</evidence>
<keyword evidence="7" id="KW-0868">Chloride</keyword>
<feature type="compositionally biased region" description="Polar residues" evidence="8">
    <location>
        <begin position="608"/>
        <end position="631"/>
    </location>
</feature>
<organism evidence="9 10">
    <name type="scientific">Pelobates cultripes</name>
    <name type="common">Western spadefoot toad</name>
    <dbReference type="NCBI Taxonomy" id="61616"/>
    <lineage>
        <taxon>Eukaryota</taxon>
        <taxon>Metazoa</taxon>
        <taxon>Chordata</taxon>
        <taxon>Craniata</taxon>
        <taxon>Vertebrata</taxon>
        <taxon>Euteleostomi</taxon>
        <taxon>Amphibia</taxon>
        <taxon>Batrachia</taxon>
        <taxon>Anura</taxon>
        <taxon>Pelobatoidea</taxon>
        <taxon>Pelobatidae</taxon>
        <taxon>Pelobates</taxon>
    </lineage>
</organism>
<dbReference type="GO" id="GO:0005886">
    <property type="term" value="C:plasma membrane"/>
    <property type="evidence" value="ECO:0007669"/>
    <property type="project" value="UniProtKB-SubCell"/>
</dbReference>
<comment type="function">
    <text evidence="7">Forms chloride channels.</text>
</comment>
<dbReference type="Proteomes" id="UP001295444">
    <property type="component" value="Chromosome 12"/>
</dbReference>
<dbReference type="InterPro" id="IPR021134">
    <property type="entry name" value="Bestrophin-like"/>
</dbReference>
<feature type="region of interest" description="Disordered" evidence="8">
    <location>
        <begin position="608"/>
        <end position="651"/>
    </location>
</feature>
<keyword evidence="7" id="KW-0869">Chloride channel</keyword>
<feature type="transmembrane region" description="Helical" evidence="7">
    <location>
        <begin position="43"/>
        <end position="66"/>
    </location>
</feature>
<dbReference type="PANTHER" id="PTHR10736">
    <property type="entry name" value="BESTROPHIN"/>
    <property type="match status" value="1"/>
</dbReference>
<dbReference type="AlphaFoldDB" id="A0AAD1TJJ3"/>
<accession>A0AAD1TJJ3</accession>
<evidence type="ECO:0000256" key="1">
    <source>
        <dbReference type="ARBA" id="ARBA00004370"/>
    </source>
</evidence>
<comment type="subcellular location">
    <subcellularLocation>
        <location evidence="7">Cell membrane</location>
        <topology evidence="7">Multi-pass membrane protein</topology>
    </subcellularLocation>
    <subcellularLocation>
        <location evidence="1">Membrane</location>
    </subcellularLocation>
</comment>
<evidence type="ECO:0000256" key="7">
    <source>
        <dbReference type="RuleBase" id="RU363126"/>
    </source>
</evidence>
<comment type="catalytic activity">
    <reaction evidence="5">
        <text>chloride(in) = chloride(out)</text>
        <dbReference type="Rhea" id="RHEA:29823"/>
        <dbReference type="ChEBI" id="CHEBI:17996"/>
    </reaction>
</comment>
<sequence>FQVYQCSHIHEPMTVTYSNRVADAKLGTFSRLLLRWRGSIYKLLYQEFLIFISCYFLISATYRVLLNEQQRTYFEKVALYCNNYAELIPVSFVLGFYVTLVVSRWWGQYESVPWQDHLMFLVSSNVHGTDERGKMLRRTLMRYSNLSALMILRSVSTAVYKRFPTLQHVVNAGFMTVAECTKLEKIVSSHNKFWIPCVWFANLAVIARTEGRIRDNVVLQLILKELISLRTKCGRLFGYDWVSIPLVYTQVVTVAVYSFFLACLIGRQFLDPQKGYPGHELDLYIPVFTLLQFFFYAGWLKVAEQLINPFGQDDDDFETNWLIDRNFQVSLLAVDEMHQNLPPLEKDLYWNDSDPQPPYTTSTAETRRPSYMGSAFDISLQKEDLEFQPLEQINENEEANHSTPLLGPLGRFLGVHSPSPPRANSRLSLLMRRRSGVPHFIHRDINNLRSGEALRDLNVFMSTPFYERPGFYSAPQTPLNGVPTICPQRFPGNGNPTLCSTQWTRKKGPTCDTADELSSLSPGSKQCFVWPPGSMEEEEKEIVCNTGSTPTLQTEHVVGMQSPAPKRLTRSQQVSSLFLGNPAQASTDVLHTPGHRVSRSIFSFSPVTSPTLERASRTSCTSQGQNDGTTESGKDQRGAKCPSPKDSGISLAEGDFTELMEVIMEAGEPSEQEGMNE</sequence>
<evidence type="ECO:0000313" key="10">
    <source>
        <dbReference type="Proteomes" id="UP001295444"/>
    </source>
</evidence>
<keyword evidence="4 7" id="KW-0472">Membrane</keyword>
<feature type="transmembrane region" description="Helical" evidence="7">
    <location>
        <begin position="281"/>
        <end position="299"/>
    </location>
</feature>
<comment type="similarity">
    <text evidence="6 7">Belongs to the anion channel-forming bestrophin (TC 1.A.46) family. Calcium-sensitive chloride channel subfamily.</text>
</comment>
<evidence type="ECO:0000256" key="5">
    <source>
        <dbReference type="ARBA" id="ARBA00024167"/>
    </source>
</evidence>
<keyword evidence="2 7" id="KW-0812">Transmembrane</keyword>
<dbReference type="InterPro" id="IPR000615">
    <property type="entry name" value="Bestrophin"/>
</dbReference>
<feature type="non-terminal residue" evidence="9">
    <location>
        <position position="1"/>
    </location>
</feature>
<reference evidence="9" key="1">
    <citation type="submission" date="2022-03" db="EMBL/GenBank/DDBJ databases">
        <authorList>
            <person name="Alioto T."/>
            <person name="Alioto T."/>
            <person name="Gomez Garrido J."/>
        </authorList>
    </citation>
    <scope>NUCLEOTIDE SEQUENCE</scope>
</reference>
<evidence type="ECO:0000256" key="3">
    <source>
        <dbReference type="ARBA" id="ARBA00022989"/>
    </source>
</evidence>
<evidence type="ECO:0000256" key="4">
    <source>
        <dbReference type="ARBA" id="ARBA00023136"/>
    </source>
</evidence>
<keyword evidence="7" id="KW-1003">Cell membrane</keyword>
<proteinExistence type="inferred from homology"/>
<evidence type="ECO:0000256" key="2">
    <source>
        <dbReference type="ARBA" id="ARBA00022692"/>
    </source>
</evidence>
<dbReference type="GO" id="GO:0034707">
    <property type="term" value="C:chloride channel complex"/>
    <property type="evidence" value="ECO:0007669"/>
    <property type="project" value="UniProtKB-KW"/>
</dbReference>
<dbReference type="EMBL" id="OW240923">
    <property type="protein sequence ID" value="CAH2326230.1"/>
    <property type="molecule type" value="Genomic_DNA"/>
</dbReference>
<protein>
    <recommendedName>
        <fullName evidence="7">Bestrophin homolog</fullName>
    </recommendedName>
</protein>
<name>A0AAD1TJJ3_PELCU</name>
<dbReference type="PANTHER" id="PTHR10736:SF4">
    <property type="entry name" value="BESTROPHIN-1"/>
    <property type="match status" value="1"/>
</dbReference>
<gene>
    <name evidence="9" type="ORF">PECUL_23A026129</name>
</gene>
<keyword evidence="7" id="KW-0407">Ion channel</keyword>
<keyword evidence="3 7" id="KW-1133">Transmembrane helix</keyword>
<feature type="transmembrane region" description="Helical" evidence="7">
    <location>
        <begin position="247"/>
        <end position="269"/>
    </location>
</feature>
<dbReference type="Pfam" id="PF01062">
    <property type="entry name" value="Bestrophin"/>
    <property type="match status" value="1"/>
</dbReference>
<evidence type="ECO:0000313" key="9">
    <source>
        <dbReference type="EMBL" id="CAH2326230.1"/>
    </source>
</evidence>
<keyword evidence="7" id="KW-0813">Transport</keyword>